<reference evidence="1" key="1">
    <citation type="submission" date="2020-05" db="EMBL/GenBank/DDBJ databases">
        <authorList>
            <person name="Chiriac C."/>
            <person name="Salcher M."/>
            <person name="Ghai R."/>
            <person name="Kavagutti S V."/>
        </authorList>
    </citation>
    <scope>NUCLEOTIDE SEQUENCE</scope>
</reference>
<protein>
    <submittedName>
        <fullName evidence="1">Uncharacterized protein</fullName>
    </submittedName>
</protein>
<evidence type="ECO:0000313" key="1">
    <source>
        <dbReference type="EMBL" id="CAB4180581.1"/>
    </source>
</evidence>
<dbReference type="EMBL" id="LR796994">
    <property type="protein sequence ID" value="CAB4180581.1"/>
    <property type="molecule type" value="Genomic_DNA"/>
</dbReference>
<sequence>MTGKYDSAAKTALSLISRKGATINLRRKTAASFDPVAQTGAVGTETTYAFKGVAVPPGKSAEARVGSLVDRRMVEVYFALKGMAVVPENGDVITVGGAEYTIFWAATLDPAGDGPVLSTCYAE</sequence>
<gene>
    <name evidence="1" type="ORF">UFOVP1040_81</name>
</gene>
<accession>A0A6J5QGF2</accession>
<organism evidence="1">
    <name type="scientific">uncultured Caudovirales phage</name>
    <dbReference type="NCBI Taxonomy" id="2100421"/>
    <lineage>
        <taxon>Viruses</taxon>
        <taxon>Duplodnaviria</taxon>
        <taxon>Heunggongvirae</taxon>
        <taxon>Uroviricota</taxon>
        <taxon>Caudoviricetes</taxon>
        <taxon>Peduoviridae</taxon>
        <taxon>Maltschvirus</taxon>
        <taxon>Maltschvirus maltsch</taxon>
    </lineage>
</organism>
<name>A0A6J5QGF2_9CAUD</name>
<proteinExistence type="predicted"/>